<evidence type="ECO:0000256" key="2">
    <source>
        <dbReference type="SAM" id="Phobius"/>
    </source>
</evidence>
<feature type="compositionally biased region" description="Gly residues" evidence="1">
    <location>
        <begin position="87"/>
        <end position="140"/>
    </location>
</feature>
<evidence type="ECO:0000256" key="1">
    <source>
        <dbReference type="SAM" id="MobiDB-lite"/>
    </source>
</evidence>
<dbReference type="AlphaFoldDB" id="A0AAU9TAF8"/>
<dbReference type="EMBL" id="OU466863">
    <property type="protein sequence ID" value="CAH2079509.1"/>
    <property type="molecule type" value="Genomic_DNA"/>
</dbReference>
<name>A0AAU9TAF8_THLAR</name>
<proteinExistence type="predicted"/>
<keyword evidence="2" id="KW-0472">Membrane</keyword>
<feature type="transmembrane region" description="Helical" evidence="2">
    <location>
        <begin position="27"/>
        <end position="47"/>
    </location>
</feature>
<keyword evidence="2" id="KW-0812">Transmembrane</keyword>
<feature type="region of interest" description="Disordered" evidence="1">
    <location>
        <begin position="63"/>
        <end position="144"/>
    </location>
</feature>
<sequence>MHPGATINNKKCCILNRIIVKMNTKTFIVWFLLIAAVIVAVTADSSVDNKKEGAKQVEIPNVEPKGDAAVEAPVEEEKDSNYEVDNRGGGGWKGGGGQGGGWKGGGGRGGGGGWKGGGGRGGGGGWKGGGGRGGGGGGGAELAPEEINDVSDDLYLLFASAMMNTSLAVQYNSPTLHILALDTVVKCMNIEVLTSTFNFMPET</sequence>
<protein>
    <recommendedName>
        <fullName evidence="5">Glycine-rich protein</fullName>
    </recommendedName>
</protein>
<dbReference type="Proteomes" id="UP000836841">
    <property type="component" value="Chromosome 7"/>
</dbReference>
<evidence type="ECO:0000313" key="3">
    <source>
        <dbReference type="EMBL" id="CAH2079509.1"/>
    </source>
</evidence>
<organism evidence="3 4">
    <name type="scientific">Thlaspi arvense</name>
    <name type="common">Field penny-cress</name>
    <dbReference type="NCBI Taxonomy" id="13288"/>
    <lineage>
        <taxon>Eukaryota</taxon>
        <taxon>Viridiplantae</taxon>
        <taxon>Streptophyta</taxon>
        <taxon>Embryophyta</taxon>
        <taxon>Tracheophyta</taxon>
        <taxon>Spermatophyta</taxon>
        <taxon>Magnoliopsida</taxon>
        <taxon>eudicotyledons</taxon>
        <taxon>Gunneridae</taxon>
        <taxon>Pentapetalae</taxon>
        <taxon>rosids</taxon>
        <taxon>malvids</taxon>
        <taxon>Brassicales</taxon>
        <taxon>Brassicaceae</taxon>
        <taxon>Thlaspideae</taxon>
        <taxon>Thlaspi</taxon>
    </lineage>
</organism>
<feature type="non-terminal residue" evidence="3">
    <location>
        <position position="1"/>
    </location>
</feature>
<evidence type="ECO:0000313" key="4">
    <source>
        <dbReference type="Proteomes" id="UP000836841"/>
    </source>
</evidence>
<accession>A0AAU9TAF8</accession>
<reference evidence="3 4" key="1">
    <citation type="submission" date="2022-03" db="EMBL/GenBank/DDBJ databases">
        <authorList>
            <person name="Nunn A."/>
            <person name="Chopra R."/>
            <person name="Nunn A."/>
            <person name="Contreras Garrido A."/>
        </authorList>
    </citation>
    <scope>NUCLEOTIDE SEQUENCE [LARGE SCALE GENOMIC DNA]</scope>
</reference>
<gene>
    <name evidence="3" type="ORF">TAV2_LOCUS25333</name>
</gene>
<evidence type="ECO:0008006" key="5">
    <source>
        <dbReference type="Google" id="ProtNLM"/>
    </source>
</evidence>
<keyword evidence="2" id="KW-1133">Transmembrane helix</keyword>
<keyword evidence="4" id="KW-1185">Reference proteome</keyword>